<feature type="transmembrane region" description="Helical" evidence="5">
    <location>
        <begin position="20"/>
        <end position="40"/>
    </location>
</feature>
<gene>
    <name evidence="6" type="ORF">A1359_21055</name>
</gene>
<evidence type="ECO:0000313" key="6">
    <source>
        <dbReference type="EMBL" id="OAI20329.1"/>
    </source>
</evidence>
<feature type="transmembrane region" description="Helical" evidence="5">
    <location>
        <begin position="46"/>
        <end position="63"/>
    </location>
</feature>
<dbReference type="InterPro" id="IPR007792">
    <property type="entry name" value="T4SS_VirB3/TrbD/AvhB"/>
</dbReference>
<dbReference type="GO" id="GO:0016020">
    <property type="term" value="C:membrane"/>
    <property type="evidence" value="ECO:0007669"/>
    <property type="project" value="UniProtKB-SubCell"/>
</dbReference>
<evidence type="ECO:0000256" key="5">
    <source>
        <dbReference type="SAM" id="Phobius"/>
    </source>
</evidence>
<dbReference type="STRING" id="980561.A1359_21055"/>
<sequence length="115" mass="13183">MNQMEDDPRDPLFKGCTRPAMVLGVPLVPLTIVTGTVVLISIWTSLLVSLLLIPLIVVMQLITKHDDQQFRLLGLRIMFRGVNRPLLNRLFHCNRNGEFWKASAYSPIPFKQRIK</sequence>
<protein>
    <submittedName>
        <fullName evidence="6">Type IV secretion protein B</fullName>
    </submittedName>
</protein>
<evidence type="ECO:0000256" key="1">
    <source>
        <dbReference type="ARBA" id="ARBA00004370"/>
    </source>
</evidence>
<keyword evidence="7" id="KW-1185">Reference proteome</keyword>
<keyword evidence="4 5" id="KW-0472">Membrane</keyword>
<dbReference type="AlphaFoldDB" id="A0A177NSX2"/>
<accession>A0A177NSX2</accession>
<comment type="subcellular location">
    <subcellularLocation>
        <location evidence="1">Membrane</location>
    </subcellularLocation>
</comment>
<organism evidence="6 7">
    <name type="scientific">Methylomonas lenta</name>
    <dbReference type="NCBI Taxonomy" id="980561"/>
    <lineage>
        <taxon>Bacteria</taxon>
        <taxon>Pseudomonadati</taxon>
        <taxon>Pseudomonadota</taxon>
        <taxon>Gammaproteobacteria</taxon>
        <taxon>Methylococcales</taxon>
        <taxon>Methylococcaceae</taxon>
        <taxon>Methylomonas</taxon>
    </lineage>
</organism>
<keyword evidence="2 5" id="KW-0812">Transmembrane</keyword>
<evidence type="ECO:0000256" key="2">
    <source>
        <dbReference type="ARBA" id="ARBA00022692"/>
    </source>
</evidence>
<proteinExistence type="predicted"/>
<evidence type="ECO:0000256" key="4">
    <source>
        <dbReference type="ARBA" id="ARBA00023136"/>
    </source>
</evidence>
<dbReference type="RefSeq" id="WP_066978070.1">
    <property type="nucleotide sequence ID" value="NZ_LUUI01000049.1"/>
</dbReference>
<name>A0A177NSX2_9GAMM</name>
<keyword evidence="3 5" id="KW-1133">Transmembrane helix</keyword>
<dbReference type="Pfam" id="PF05101">
    <property type="entry name" value="VirB3"/>
    <property type="match status" value="1"/>
</dbReference>
<dbReference type="Proteomes" id="UP000078476">
    <property type="component" value="Unassembled WGS sequence"/>
</dbReference>
<dbReference type="EMBL" id="LUUI01000049">
    <property type="protein sequence ID" value="OAI20329.1"/>
    <property type="molecule type" value="Genomic_DNA"/>
</dbReference>
<reference evidence="6 7" key="1">
    <citation type="submission" date="2016-03" db="EMBL/GenBank/DDBJ databases">
        <authorList>
            <person name="Ploux O."/>
        </authorList>
    </citation>
    <scope>NUCLEOTIDE SEQUENCE [LARGE SCALE GENOMIC DNA]</scope>
    <source>
        <strain evidence="6 7">R-45370</strain>
    </source>
</reference>
<evidence type="ECO:0000256" key="3">
    <source>
        <dbReference type="ARBA" id="ARBA00022989"/>
    </source>
</evidence>
<comment type="caution">
    <text evidence="6">The sequence shown here is derived from an EMBL/GenBank/DDBJ whole genome shotgun (WGS) entry which is preliminary data.</text>
</comment>
<dbReference type="OrthoDB" id="6624477at2"/>
<evidence type="ECO:0000313" key="7">
    <source>
        <dbReference type="Proteomes" id="UP000078476"/>
    </source>
</evidence>